<feature type="compositionally biased region" description="Basic and acidic residues" evidence="1">
    <location>
        <begin position="1"/>
        <end position="10"/>
    </location>
</feature>
<dbReference type="PRINTS" id="PR01301">
    <property type="entry name" value="RGSPROTEIN"/>
</dbReference>
<reference evidence="3" key="1">
    <citation type="submission" date="2020-04" db="EMBL/GenBank/DDBJ databases">
        <authorList>
            <person name="Neveu A P."/>
        </authorList>
    </citation>
    <scope>NUCLEOTIDE SEQUENCE</scope>
    <source>
        <tissue evidence="3">Whole embryo</tissue>
    </source>
</reference>
<dbReference type="SMART" id="SM00315">
    <property type="entry name" value="RGS"/>
    <property type="match status" value="1"/>
</dbReference>
<dbReference type="PANTHER" id="PTHR10845:SF259">
    <property type="entry name" value="RGS DOMAIN-CONTAINING PROTEIN-RELATED"/>
    <property type="match status" value="1"/>
</dbReference>
<dbReference type="EMBL" id="LR789695">
    <property type="protein sequence ID" value="CAB3265557.1"/>
    <property type="molecule type" value="mRNA"/>
</dbReference>
<dbReference type="InterPro" id="IPR036305">
    <property type="entry name" value="RGS_sf"/>
</dbReference>
<dbReference type="Gene3D" id="1.10.167.10">
    <property type="entry name" value="Regulator of G-protein Signalling 4, domain 2"/>
    <property type="match status" value="1"/>
</dbReference>
<feature type="domain" description="RGS" evidence="2">
    <location>
        <begin position="239"/>
        <end position="345"/>
    </location>
</feature>
<evidence type="ECO:0000313" key="3">
    <source>
        <dbReference type="EMBL" id="CAB3265557.1"/>
    </source>
</evidence>
<dbReference type="InterPro" id="IPR044926">
    <property type="entry name" value="RGS_subdomain_2"/>
</dbReference>
<sequence length="402" mass="46416">MHGKSDESAKSKRRLSLDFFQTKSSKTSRQKRQSSSSTKSNEETSSKSKISKQKNKKLAFVSKSSSRPRILRTQSSYVIDTVRETTSEEEMSDVSFTSDFDMSDVSFTSVFSHCPTPPPRRLSEISIKSYDHGVESSRLRRNLFTPVRKTAHRIQPVTSSSDMAKALRHAKDVDKTPTQSGLNRIHPEEKRPAEHFGKKQRRDSDIGLNTSASSSRKRRSDYFYSLPGLKNIKMTSPKTLRDFLKKKSRMVAFRSFLKKEFSEENLDFWVEVEAYRKQRQTKQIKLAPIICKTYVEVGALREVNIDAVTRKNTMCNSLRPDSTTFDLAQARVYILMERDSFQRFLLKEWNTSSEEKSIPCHKEAAKTHRKSICIEEKKQNSKSDLFLHPNITERRRKASSQL</sequence>
<evidence type="ECO:0000259" key="2">
    <source>
        <dbReference type="PROSITE" id="PS50132"/>
    </source>
</evidence>
<evidence type="ECO:0000256" key="1">
    <source>
        <dbReference type="SAM" id="MobiDB-lite"/>
    </source>
</evidence>
<dbReference type="InterPro" id="IPR016137">
    <property type="entry name" value="RGS"/>
</dbReference>
<proteinExistence type="evidence at transcript level"/>
<dbReference type="PANTHER" id="PTHR10845">
    <property type="entry name" value="REGULATOR OF G PROTEIN SIGNALING"/>
    <property type="match status" value="1"/>
</dbReference>
<feature type="region of interest" description="Disordered" evidence="1">
    <location>
        <begin position="169"/>
        <end position="213"/>
    </location>
</feature>
<gene>
    <name evidence="3" type="primary">Rgs21</name>
</gene>
<organism evidence="3">
    <name type="scientific">Phallusia mammillata</name>
    <dbReference type="NCBI Taxonomy" id="59560"/>
    <lineage>
        <taxon>Eukaryota</taxon>
        <taxon>Metazoa</taxon>
        <taxon>Chordata</taxon>
        <taxon>Tunicata</taxon>
        <taxon>Ascidiacea</taxon>
        <taxon>Phlebobranchia</taxon>
        <taxon>Ascidiidae</taxon>
        <taxon>Phallusia</taxon>
    </lineage>
</organism>
<dbReference type="Pfam" id="PF00615">
    <property type="entry name" value="RGS"/>
    <property type="match status" value="1"/>
</dbReference>
<feature type="compositionally biased region" description="Basic and acidic residues" evidence="1">
    <location>
        <begin position="185"/>
        <end position="205"/>
    </location>
</feature>
<protein>
    <submittedName>
        <fullName evidence="3">Regulator of G-protein signaling 21-like</fullName>
    </submittedName>
</protein>
<dbReference type="SUPFAM" id="SSF48097">
    <property type="entry name" value="Regulator of G-protein signaling, RGS"/>
    <property type="match status" value="1"/>
</dbReference>
<feature type="region of interest" description="Disordered" evidence="1">
    <location>
        <begin position="1"/>
        <end position="65"/>
    </location>
</feature>
<accession>A0A6F9DQ38</accession>
<dbReference type="PROSITE" id="PS50132">
    <property type="entry name" value="RGS"/>
    <property type="match status" value="1"/>
</dbReference>
<dbReference type="AlphaFoldDB" id="A0A6F9DQ38"/>
<name>A0A6F9DQ38_9ASCI</name>